<dbReference type="InterPro" id="IPR012334">
    <property type="entry name" value="Pectin_lyas_fold"/>
</dbReference>
<reference evidence="3" key="1">
    <citation type="submission" date="2014-09" db="EMBL/GenBank/DDBJ databases">
        <title>Genome sequence of the luminous mushroom Mycena chlorophos for searching fungal bioluminescence genes.</title>
        <authorList>
            <person name="Tanaka Y."/>
            <person name="Kasuga D."/>
            <person name="Oba Y."/>
            <person name="Hase S."/>
            <person name="Sato K."/>
            <person name="Oba Y."/>
            <person name="Sakakibara Y."/>
        </authorList>
    </citation>
    <scope>NUCLEOTIDE SEQUENCE</scope>
</reference>
<dbReference type="CDD" id="cd23668">
    <property type="entry name" value="GH55_beta13glucanase-like"/>
    <property type="match status" value="1"/>
</dbReference>
<proteinExistence type="predicted"/>
<dbReference type="Proteomes" id="UP000815677">
    <property type="component" value="Unassembled WGS sequence"/>
</dbReference>
<name>A0ABQ0LMY7_MYCCL</name>
<keyword evidence="1" id="KW-0812">Transmembrane</keyword>
<accession>A0ABQ0LMY7</accession>
<dbReference type="InterPro" id="IPR011050">
    <property type="entry name" value="Pectin_lyase_fold/virulence"/>
</dbReference>
<feature type="domain" description="Rhamnogalacturonase A/B/Epimerase-like pectate lyase" evidence="2">
    <location>
        <begin position="139"/>
        <end position="361"/>
    </location>
</feature>
<evidence type="ECO:0000313" key="3">
    <source>
        <dbReference type="EMBL" id="GAT52476.1"/>
    </source>
</evidence>
<dbReference type="PANTHER" id="PTHR33928">
    <property type="entry name" value="POLYGALACTURONASE QRT3"/>
    <property type="match status" value="1"/>
</dbReference>
<dbReference type="PANTHER" id="PTHR33928:SF2">
    <property type="entry name" value="PECTATE LYASE SUPERFAMILY PROTEIN DOMAIN-CONTAINING PROTEIN-RELATED"/>
    <property type="match status" value="1"/>
</dbReference>
<feature type="domain" description="Rhamnogalacturonase A/B/Epimerase-like pectate lyase" evidence="2">
    <location>
        <begin position="495"/>
        <end position="554"/>
    </location>
</feature>
<gene>
    <name evidence="3" type="ORF">MCHLO_09525</name>
</gene>
<keyword evidence="1" id="KW-1133">Transmembrane helix</keyword>
<keyword evidence="1" id="KW-0472">Membrane</keyword>
<dbReference type="EMBL" id="DF847781">
    <property type="protein sequence ID" value="GAT52476.1"/>
    <property type="molecule type" value="Genomic_DNA"/>
</dbReference>
<feature type="transmembrane region" description="Helical" evidence="1">
    <location>
        <begin position="71"/>
        <end position="96"/>
    </location>
</feature>
<evidence type="ECO:0000256" key="1">
    <source>
        <dbReference type="SAM" id="Phobius"/>
    </source>
</evidence>
<dbReference type="SUPFAM" id="SSF51126">
    <property type="entry name" value="Pectin lyase-like"/>
    <property type="match status" value="2"/>
</dbReference>
<evidence type="ECO:0000259" key="2">
    <source>
        <dbReference type="Pfam" id="PF12708"/>
    </source>
</evidence>
<sequence>MLLHCQKPSLVADSVPDGPLFRSAPPFYLALQCTTSSQVKLIAGVSPFRCIPQCMPILAQRRIMRFPRPDTLSFMLVPFVASLVALFASAATPVYALGSTCSRPLGAGTAAPGEPFWLQNMKHQGISAFNSDPSTYQVFRNVKDFGAKGDGVHDDTDAINAAISSGSRCGNATCPSSTTTPALVFFPSGTYLISGALNIYYYTELTGDARNPPTILATPSFNGFAIFDVDPYIPGGGGAQWYTNQNNFFRSARNFILDLRQVPPTTVAYGIHWQVAQATSLQNIVIEMSTAPDAQQDGVWIENGSGGFIGDLVINGGKVGCWIGNQQITVRNVTINNAQTGILMNWNWGWTFQNLNINNATIVAFDVLTGGLTTATQTAGSESIIDATITDSPIFLRTSTASNGTLGGSVVLNNVKLKNVPTAVGVVGGAVVLAGGTKTIASWAQGNVYTGKNGERKFVQGAIEAPPKPSSLLDNSGKIFGRGRPQYESYATSQFVSARSLGAKGDGKTDDTAALQSILDKYSGCKIIFLDAGTYVVTSTLEIPAGTHIVGEAWSVIAGKGFRFENIDAPIPVVRVGLPGSSGVVEISDILFSVIGPTPGAIVVEWNVRQSSQGSAGMWDSHIRLGGSAGSNLLESNCPTSGAGGTKNCMAAYAALHLTAFSSAYLEGTWVWLADHDMESQNQTKISLFSGRGILSESQGPTWFIGTASEHHVLYQYNLVNAANHYMGFMQTETPYYQPTPAPPAPFTVNWAFQDPSDWNGIKAAWGLRVTNSRDILIFGAGFYSFYSNYGEDCLNATPLNCQAQIVDIDSWSSVHMYNLNTVGTTYQLSLNQKGVINEELNPNGLAETVTFWSQS</sequence>
<protein>
    <recommendedName>
        <fullName evidence="2">Rhamnogalacturonase A/B/Epimerase-like pectate lyase domain-containing protein</fullName>
    </recommendedName>
</protein>
<keyword evidence="4" id="KW-1185">Reference proteome</keyword>
<dbReference type="Pfam" id="PF12708">
    <property type="entry name" value="Pect-lyase_RHGA_epim"/>
    <property type="match status" value="2"/>
</dbReference>
<organism evidence="3 4">
    <name type="scientific">Mycena chlorophos</name>
    <name type="common">Agaric fungus</name>
    <name type="synonym">Agaricus chlorophos</name>
    <dbReference type="NCBI Taxonomy" id="658473"/>
    <lineage>
        <taxon>Eukaryota</taxon>
        <taxon>Fungi</taxon>
        <taxon>Dikarya</taxon>
        <taxon>Basidiomycota</taxon>
        <taxon>Agaricomycotina</taxon>
        <taxon>Agaricomycetes</taxon>
        <taxon>Agaricomycetidae</taxon>
        <taxon>Agaricales</taxon>
        <taxon>Marasmiineae</taxon>
        <taxon>Mycenaceae</taxon>
        <taxon>Mycena</taxon>
    </lineage>
</organism>
<dbReference type="Gene3D" id="2.160.20.10">
    <property type="entry name" value="Single-stranded right-handed beta-helix, Pectin lyase-like"/>
    <property type="match status" value="2"/>
</dbReference>
<evidence type="ECO:0000313" key="4">
    <source>
        <dbReference type="Proteomes" id="UP000815677"/>
    </source>
</evidence>
<dbReference type="InterPro" id="IPR039279">
    <property type="entry name" value="QRT3-like"/>
</dbReference>
<dbReference type="InterPro" id="IPR024535">
    <property type="entry name" value="RHGA/B-epi-like_pectate_lyase"/>
</dbReference>